<dbReference type="Gene3D" id="3.30.60.20">
    <property type="match status" value="1"/>
</dbReference>
<dbReference type="InterPro" id="IPR001267">
    <property type="entry name" value="Thymidine_kinase"/>
</dbReference>
<feature type="binding site" evidence="8">
    <location>
        <position position="179"/>
    </location>
    <ligand>
        <name>Zn(2+)</name>
        <dbReference type="ChEBI" id="CHEBI:29105"/>
    </ligand>
</feature>
<evidence type="ECO:0000256" key="1">
    <source>
        <dbReference type="ARBA" id="ARBA00007587"/>
    </source>
</evidence>
<dbReference type="PANTHER" id="PTHR11441:SF0">
    <property type="entry name" value="THYMIDINE KINASE, CYTOSOLIC"/>
    <property type="match status" value="1"/>
</dbReference>
<feature type="binding site" evidence="10">
    <location>
        <begin position="164"/>
        <end position="167"/>
    </location>
    <ligand>
        <name>substrate</name>
    </ligand>
</feature>
<dbReference type="InterPro" id="IPR020633">
    <property type="entry name" value="Thymidine_kinase_CS"/>
</dbReference>
<accession>A0A6L5XWR5</accession>
<dbReference type="GO" id="GO:0071897">
    <property type="term" value="P:DNA biosynthetic process"/>
    <property type="evidence" value="ECO:0007669"/>
    <property type="project" value="UniProtKB-KW"/>
</dbReference>
<reference evidence="13 14" key="1">
    <citation type="submission" date="2019-08" db="EMBL/GenBank/DDBJ databases">
        <title>In-depth cultivation of the pig gut microbiome towards novel bacterial diversity and tailored functional studies.</title>
        <authorList>
            <person name="Wylensek D."/>
            <person name="Hitch T.C.A."/>
            <person name="Clavel T."/>
        </authorList>
    </citation>
    <scope>NUCLEOTIDE SEQUENCE [LARGE SCALE GENOMIC DNA]</scope>
    <source>
        <strain evidence="13 14">WCA-693-APC-MOT-I</strain>
    </source>
</reference>
<dbReference type="Proteomes" id="UP000482209">
    <property type="component" value="Unassembled WGS sequence"/>
</dbReference>
<dbReference type="PANTHER" id="PTHR11441">
    <property type="entry name" value="THYMIDINE KINASE"/>
    <property type="match status" value="1"/>
</dbReference>
<dbReference type="SUPFAM" id="SSF52540">
    <property type="entry name" value="P-loop containing nucleoside triphosphate hydrolases"/>
    <property type="match status" value="1"/>
</dbReference>
<name>A0A6L5XWR5_9FIRM</name>
<organism evidence="13 14">
    <name type="scientific">Velocimicrobium porci</name>
    <dbReference type="NCBI Taxonomy" id="2606634"/>
    <lineage>
        <taxon>Bacteria</taxon>
        <taxon>Bacillati</taxon>
        <taxon>Bacillota</taxon>
        <taxon>Clostridia</taxon>
        <taxon>Lachnospirales</taxon>
        <taxon>Lachnospiraceae</taxon>
        <taxon>Velocimicrobium</taxon>
    </lineage>
</organism>
<evidence type="ECO:0000256" key="7">
    <source>
        <dbReference type="ARBA" id="ARBA00022840"/>
    </source>
</evidence>
<evidence type="ECO:0000313" key="14">
    <source>
        <dbReference type="Proteomes" id="UP000482209"/>
    </source>
</evidence>
<keyword evidence="3 8" id="KW-0237">DNA synthesis</keyword>
<keyword evidence="7 8" id="KW-0067">ATP-binding</keyword>
<evidence type="ECO:0000313" key="13">
    <source>
        <dbReference type="EMBL" id="MSS63059.1"/>
    </source>
</evidence>
<feature type="binding site" evidence="8">
    <location>
        <begin position="82"/>
        <end position="85"/>
    </location>
    <ligand>
        <name>ATP</name>
        <dbReference type="ChEBI" id="CHEBI:30616"/>
    </ligand>
</feature>
<keyword evidence="6 8" id="KW-0418">Kinase</keyword>
<protein>
    <recommendedName>
        <fullName evidence="2 8">Thymidine kinase</fullName>
        <ecNumber evidence="2 8">2.7.1.21</ecNumber>
    </recommendedName>
</protein>
<evidence type="ECO:0000256" key="4">
    <source>
        <dbReference type="ARBA" id="ARBA00022679"/>
    </source>
</evidence>
<dbReference type="NCBIfam" id="NF003300">
    <property type="entry name" value="PRK04296.1-5"/>
    <property type="match status" value="1"/>
</dbReference>
<comment type="similarity">
    <text evidence="1 8 12">Belongs to the thymidine kinase family.</text>
</comment>
<keyword evidence="8" id="KW-0479">Metal-binding</keyword>
<comment type="subcellular location">
    <subcellularLocation>
        <location evidence="8">Cytoplasm</location>
    </subcellularLocation>
</comment>
<evidence type="ECO:0000256" key="8">
    <source>
        <dbReference type="HAMAP-Rule" id="MF_00124"/>
    </source>
</evidence>
<evidence type="ECO:0000256" key="11">
    <source>
        <dbReference type="RuleBase" id="RU000544"/>
    </source>
</evidence>
<feature type="binding site" evidence="10">
    <location>
        <position position="172"/>
    </location>
    <ligand>
        <name>substrate</name>
    </ligand>
</feature>
<comment type="caution">
    <text evidence="13">The sequence shown here is derived from an EMBL/GenBank/DDBJ whole genome shotgun (WGS) entry which is preliminary data.</text>
</comment>
<keyword evidence="8" id="KW-0963">Cytoplasm</keyword>
<dbReference type="GO" id="GO:0008270">
    <property type="term" value="F:zinc ion binding"/>
    <property type="evidence" value="ECO:0007669"/>
    <property type="project" value="UniProtKB-UniRule"/>
</dbReference>
<evidence type="ECO:0000256" key="12">
    <source>
        <dbReference type="RuleBase" id="RU004165"/>
    </source>
</evidence>
<gene>
    <name evidence="8" type="primary">tdk</name>
    <name evidence="13" type="ORF">FYJ58_04095</name>
</gene>
<evidence type="ECO:0000256" key="10">
    <source>
        <dbReference type="PIRSR" id="PIRSR035805-2"/>
    </source>
</evidence>
<evidence type="ECO:0000256" key="9">
    <source>
        <dbReference type="PIRSR" id="PIRSR035805-1"/>
    </source>
</evidence>
<dbReference type="AlphaFoldDB" id="A0A6L5XWR5"/>
<dbReference type="GO" id="GO:0004797">
    <property type="term" value="F:thymidine kinase activity"/>
    <property type="evidence" value="ECO:0007669"/>
    <property type="project" value="UniProtKB-UniRule"/>
</dbReference>
<keyword evidence="5 8" id="KW-0547">Nucleotide-binding</keyword>
<dbReference type="SUPFAM" id="SSF57716">
    <property type="entry name" value="Glucocorticoid receptor-like (DNA-binding domain)"/>
    <property type="match status" value="1"/>
</dbReference>
<dbReference type="Gene3D" id="3.40.50.300">
    <property type="entry name" value="P-loop containing nucleotide triphosphate hydrolases"/>
    <property type="match status" value="1"/>
</dbReference>
<feature type="binding site" evidence="8">
    <location>
        <position position="140"/>
    </location>
    <ligand>
        <name>Zn(2+)</name>
        <dbReference type="ChEBI" id="CHEBI:29105"/>
    </ligand>
</feature>
<feature type="binding site" evidence="8">
    <location>
        <position position="142"/>
    </location>
    <ligand>
        <name>Zn(2+)</name>
        <dbReference type="ChEBI" id="CHEBI:29105"/>
    </ligand>
</feature>
<dbReference type="Pfam" id="PF00265">
    <property type="entry name" value="TK"/>
    <property type="match status" value="1"/>
</dbReference>
<dbReference type="GO" id="GO:0046104">
    <property type="term" value="P:thymidine metabolic process"/>
    <property type="evidence" value="ECO:0007669"/>
    <property type="project" value="TreeGrafter"/>
</dbReference>
<keyword evidence="8" id="KW-0862">Zinc</keyword>
<dbReference type="GO" id="GO:0005524">
    <property type="term" value="F:ATP binding"/>
    <property type="evidence" value="ECO:0007669"/>
    <property type="project" value="UniProtKB-UniRule"/>
</dbReference>
<proteinExistence type="inferred from homology"/>
<feature type="binding site" evidence="8">
    <location>
        <position position="176"/>
    </location>
    <ligand>
        <name>Zn(2+)</name>
        <dbReference type="ChEBI" id="CHEBI:29105"/>
    </ligand>
</feature>
<dbReference type="EC" id="2.7.1.21" evidence="2 8"/>
<dbReference type="HAMAP" id="MF_00124">
    <property type="entry name" value="Thymidine_kinase"/>
    <property type="match status" value="1"/>
</dbReference>
<evidence type="ECO:0000256" key="2">
    <source>
        <dbReference type="ARBA" id="ARBA00012118"/>
    </source>
</evidence>
<comment type="subunit">
    <text evidence="8">Homotetramer.</text>
</comment>
<comment type="caution">
    <text evidence="8">Lacks conserved residue(s) required for the propagation of feature annotation.</text>
</comment>
<dbReference type="PROSITE" id="PS00603">
    <property type="entry name" value="TK_CELLULAR_TYPE"/>
    <property type="match status" value="1"/>
</dbReference>
<dbReference type="PIRSF" id="PIRSF035805">
    <property type="entry name" value="TK_cell"/>
    <property type="match status" value="1"/>
</dbReference>
<dbReference type="EMBL" id="VUMT01000004">
    <property type="protein sequence ID" value="MSS63059.1"/>
    <property type="molecule type" value="Genomic_DNA"/>
</dbReference>
<evidence type="ECO:0000256" key="5">
    <source>
        <dbReference type="ARBA" id="ARBA00022741"/>
    </source>
</evidence>
<feature type="active site" description="Proton acceptor" evidence="8 9">
    <location>
        <position position="83"/>
    </location>
</feature>
<dbReference type="GO" id="GO:0005829">
    <property type="term" value="C:cytosol"/>
    <property type="evidence" value="ECO:0007669"/>
    <property type="project" value="TreeGrafter"/>
</dbReference>
<keyword evidence="4 8" id="KW-0808">Transferase</keyword>
<evidence type="ECO:0000256" key="6">
    <source>
        <dbReference type="ARBA" id="ARBA00022777"/>
    </source>
</evidence>
<evidence type="ECO:0000256" key="3">
    <source>
        <dbReference type="ARBA" id="ARBA00022634"/>
    </source>
</evidence>
<keyword evidence="14" id="KW-1185">Reference proteome</keyword>
<sequence>MAKLYFRHGAMGSSKTANALMVEYNYYERGKRALLVKPKIDTRDGKTVIRSRMGLEKEGIFVEDLVEMEDSEIKKYDCVIVDEAQFVTKEQVEFFTHIVDDLEVPVICYGLRVDFKHELFEGSKWLMAWADKIEELKTVCWCGKGANCNARIHNGKVIYDGEQIVMGGNETYVSLCRKHYLEGNLGNNEKKEM</sequence>
<dbReference type="InterPro" id="IPR027417">
    <property type="entry name" value="P-loop_NTPase"/>
</dbReference>
<comment type="catalytic activity">
    <reaction evidence="8 11">
        <text>thymidine + ATP = dTMP + ADP + H(+)</text>
        <dbReference type="Rhea" id="RHEA:19129"/>
        <dbReference type="ChEBI" id="CHEBI:15378"/>
        <dbReference type="ChEBI" id="CHEBI:17748"/>
        <dbReference type="ChEBI" id="CHEBI:30616"/>
        <dbReference type="ChEBI" id="CHEBI:63528"/>
        <dbReference type="ChEBI" id="CHEBI:456216"/>
        <dbReference type="EC" id="2.7.1.21"/>
    </reaction>
</comment>